<accession>A0A1Q8Y996</accession>
<proteinExistence type="predicted"/>
<dbReference type="EMBL" id="MSYM01000020">
    <property type="protein sequence ID" value="OLP04549.1"/>
    <property type="molecule type" value="Genomic_DNA"/>
</dbReference>
<feature type="signal peptide" evidence="1">
    <location>
        <begin position="1"/>
        <end position="17"/>
    </location>
</feature>
<evidence type="ECO:0000313" key="3">
    <source>
        <dbReference type="Proteomes" id="UP000185911"/>
    </source>
</evidence>
<dbReference type="AlphaFoldDB" id="A0A1Q8Y996"/>
<organism evidence="2 3">
    <name type="scientific">Rhodoferax antarcticus ANT.BR</name>
    <dbReference type="NCBI Taxonomy" id="1111071"/>
    <lineage>
        <taxon>Bacteria</taxon>
        <taxon>Pseudomonadati</taxon>
        <taxon>Pseudomonadota</taxon>
        <taxon>Betaproteobacteria</taxon>
        <taxon>Burkholderiales</taxon>
        <taxon>Comamonadaceae</taxon>
        <taxon>Rhodoferax</taxon>
    </lineage>
</organism>
<feature type="chain" id="PRO_5012028233" description="Lipoprotein" evidence="1">
    <location>
        <begin position="18"/>
        <end position="40"/>
    </location>
</feature>
<evidence type="ECO:0000256" key="1">
    <source>
        <dbReference type="SAM" id="SignalP"/>
    </source>
</evidence>
<sequence>MTVFPMHRMLLSLTLLATCCRSFRNTIATPNPLLFAVGFF</sequence>
<evidence type="ECO:0008006" key="4">
    <source>
        <dbReference type="Google" id="ProtNLM"/>
    </source>
</evidence>
<name>A0A1Q8Y996_9BURK</name>
<dbReference type="Proteomes" id="UP000185911">
    <property type="component" value="Unassembled WGS sequence"/>
</dbReference>
<evidence type="ECO:0000313" key="2">
    <source>
        <dbReference type="EMBL" id="OLP04549.1"/>
    </source>
</evidence>
<comment type="caution">
    <text evidence="2">The sequence shown here is derived from an EMBL/GenBank/DDBJ whole genome shotgun (WGS) entry which is preliminary data.</text>
</comment>
<gene>
    <name evidence="2" type="ORF">BLL52_4314</name>
</gene>
<keyword evidence="3" id="KW-1185">Reference proteome</keyword>
<keyword evidence="1" id="KW-0732">Signal</keyword>
<protein>
    <recommendedName>
        <fullName evidence="4">Lipoprotein</fullName>
    </recommendedName>
</protein>
<reference evidence="2 3" key="1">
    <citation type="submission" date="2017-01" db="EMBL/GenBank/DDBJ databases">
        <title>Genome sequence of Rhodoferax antarcticus ANT.BR, a psychrophilic purple nonsulfur bacterium from an Antarctic microbial mat.</title>
        <authorList>
            <person name="Baker J."/>
            <person name="Riester C."/>
            <person name="Skinner B."/>
            <person name="Newell A."/>
            <person name="Swingley W."/>
            <person name="Madigan M."/>
            <person name="Jung D."/>
            <person name="Asao M."/>
            <person name="Chen M."/>
            <person name="Loughlin P."/>
            <person name="Pan H."/>
            <person name="Lin S."/>
            <person name="Li N."/>
            <person name="Shaw J."/>
            <person name="Prado M."/>
            <person name="Sherman C."/>
            <person name="Li X."/>
            <person name="Tang J."/>
            <person name="Blankenship R."/>
            <person name="Zhao T."/>
            <person name="Touchman J."/>
            <person name="Sattley M."/>
        </authorList>
    </citation>
    <scope>NUCLEOTIDE SEQUENCE [LARGE SCALE GENOMIC DNA]</scope>
    <source>
        <strain evidence="2 3">ANT.BR</strain>
    </source>
</reference>